<name>A0ABN6XU65_9MICO</name>
<dbReference type="SUPFAM" id="SSF48498">
    <property type="entry name" value="Tetracyclin repressor-like, C-terminal domain"/>
    <property type="match status" value="1"/>
</dbReference>
<dbReference type="EMBL" id="AP027732">
    <property type="protein sequence ID" value="BDZ48547.1"/>
    <property type="molecule type" value="Genomic_DNA"/>
</dbReference>
<dbReference type="RefSeq" id="WP_286345511.1">
    <property type="nucleotide sequence ID" value="NZ_AP027732.1"/>
</dbReference>
<evidence type="ECO:0000256" key="1">
    <source>
        <dbReference type="ARBA" id="ARBA00023125"/>
    </source>
</evidence>
<evidence type="ECO:0000256" key="2">
    <source>
        <dbReference type="PROSITE-ProRule" id="PRU00335"/>
    </source>
</evidence>
<reference evidence="5" key="1">
    <citation type="journal article" date="2019" name="Int. J. Syst. Evol. Microbiol.">
        <title>The Global Catalogue of Microorganisms (GCM) 10K type strain sequencing project: providing services to taxonomists for standard genome sequencing and annotation.</title>
        <authorList>
            <consortium name="The Broad Institute Genomics Platform"/>
            <consortium name="The Broad Institute Genome Sequencing Center for Infectious Disease"/>
            <person name="Wu L."/>
            <person name="Ma J."/>
        </authorList>
    </citation>
    <scope>NUCLEOTIDE SEQUENCE [LARGE SCALE GENOMIC DNA]</scope>
    <source>
        <strain evidence="5">NBRC 108728</strain>
    </source>
</reference>
<dbReference type="Pfam" id="PF00440">
    <property type="entry name" value="TetR_N"/>
    <property type="match status" value="1"/>
</dbReference>
<accession>A0ABN6XU65</accession>
<sequence length="216" mass="22932">MSPDSPSLVVGDDDLETTVRSRDAGATRQLLLTAGRRRFAQDGYSSTKVRDIASDAGVNVALINRYFGSKEGLFEACLATARDELGRTDDATTSLDNLVEKTTRQISGPPNGERTLMLLLLLRSSGDEGADRIRRNTLRSFAEQMSVAAGWAPESARSDDLMLRAQVALSTMLGIALLRASSTGLEPLTSAGAGDLEGPLSDVIRALLEPPPGRGA</sequence>
<evidence type="ECO:0000313" key="5">
    <source>
        <dbReference type="Proteomes" id="UP001321486"/>
    </source>
</evidence>
<organism evidence="4 5">
    <name type="scientific">Frondihabitans sucicola</name>
    <dbReference type="NCBI Taxonomy" id="1268041"/>
    <lineage>
        <taxon>Bacteria</taxon>
        <taxon>Bacillati</taxon>
        <taxon>Actinomycetota</taxon>
        <taxon>Actinomycetes</taxon>
        <taxon>Micrococcales</taxon>
        <taxon>Microbacteriaceae</taxon>
        <taxon>Frondihabitans</taxon>
    </lineage>
</organism>
<dbReference type="Proteomes" id="UP001321486">
    <property type="component" value="Chromosome"/>
</dbReference>
<dbReference type="PANTHER" id="PTHR30055:SF235">
    <property type="entry name" value="TRANSCRIPTIONAL REGULATORY PROTEIN"/>
    <property type="match status" value="1"/>
</dbReference>
<feature type="DNA-binding region" description="H-T-H motif" evidence="2">
    <location>
        <begin position="48"/>
        <end position="67"/>
    </location>
</feature>
<gene>
    <name evidence="4" type="ORF">GCM10025867_07880</name>
</gene>
<dbReference type="Gene3D" id="1.10.357.10">
    <property type="entry name" value="Tetracycline Repressor, domain 2"/>
    <property type="match status" value="1"/>
</dbReference>
<proteinExistence type="predicted"/>
<dbReference type="InterPro" id="IPR050109">
    <property type="entry name" value="HTH-type_TetR-like_transc_reg"/>
</dbReference>
<evidence type="ECO:0000313" key="4">
    <source>
        <dbReference type="EMBL" id="BDZ48547.1"/>
    </source>
</evidence>
<dbReference type="PRINTS" id="PR00455">
    <property type="entry name" value="HTHTETR"/>
</dbReference>
<feature type="domain" description="HTH tetR-type" evidence="3">
    <location>
        <begin position="25"/>
        <end position="85"/>
    </location>
</feature>
<dbReference type="PROSITE" id="PS50977">
    <property type="entry name" value="HTH_TETR_2"/>
    <property type="match status" value="1"/>
</dbReference>
<keyword evidence="5" id="KW-1185">Reference proteome</keyword>
<evidence type="ECO:0000259" key="3">
    <source>
        <dbReference type="PROSITE" id="PS50977"/>
    </source>
</evidence>
<keyword evidence="1 2" id="KW-0238">DNA-binding</keyword>
<protein>
    <submittedName>
        <fullName evidence="4">TetR family transcriptional regulator</fullName>
    </submittedName>
</protein>
<dbReference type="PANTHER" id="PTHR30055">
    <property type="entry name" value="HTH-TYPE TRANSCRIPTIONAL REGULATOR RUTR"/>
    <property type="match status" value="1"/>
</dbReference>
<dbReference type="InterPro" id="IPR009057">
    <property type="entry name" value="Homeodomain-like_sf"/>
</dbReference>
<dbReference type="InterPro" id="IPR001647">
    <property type="entry name" value="HTH_TetR"/>
</dbReference>
<dbReference type="InterPro" id="IPR036271">
    <property type="entry name" value="Tet_transcr_reg_TetR-rel_C_sf"/>
</dbReference>
<dbReference type="SUPFAM" id="SSF46689">
    <property type="entry name" value="Homeodomain-like"/>
    <property type="match status" value="1"/>
</dbReference>